<protein>
    <submittedName>
        <fullName evidence="2">Predicted protein</fullName>
    </submittedName>
</protein>
<gene>
    <name evidence="2" type="ORF">LACBIDRAFT_308386</name>
</gene>
<keyword evidence="1" id="KW-1133">Transmembrane helix</keyword>
<dbReference type="GeneID" id="6071500"/>
<keyword evidence="1" id="KW-0812">Transmembrane</keyword>
<evidence type="ECO:0000313" key="2">
    <source>
        <dbReference type="EMBL" id="EDR13452.1"/>
    </source>
</evidence>
<dbReference type="AlphaFoldDB" id="B0CW55"/>
<evidence type="ECO:0000313" key="3">
    <source>
        <dbReference type="Proteomes" id="UP000001194"/>
    </source>
</evidence>
<dbReference type="RefSeq" id="XP_001875950.1">
    <property type="nucleotide sequence ID" value="XM_001875915.1"/>
</dbReference>
<feature type="transmembrane region" description="Helical" evidence="1">
    <location>
        <begin position="47"/>
        <end position="67"/>
    </location>
</feature>
<reference evidence="2 3" key="1">
    <citation type="journal article" date="2008" name="Nature">
        <title>The genome of Laccaria bicolor provides insights into mycorrhizal symbiosis.</title>
        <authorList>
            <person name="Martin F."/>
            <person name="Aerts A."/>
            <person name="Ahren D."/>
            <person name="Brun A."/>
            <person name="Danchin E.G.J."/>
            <person name="Duchaussoy F."/>
            <person name="Gibon J."/>
            <person name="Kohler A."/>
            <person name="Lindquist E."/>
            <person name="Pereda V."/>
            <person name="Salamov A."/>
            <person name="Shapiro H.J."/>
            <person name="Wuyts J."/>
            <person name="Blaudez D."/>
            <person name="Buee M."/>
            <person name="Brokstein P."/>
            <person name="Canbaeck B."/>
            <person name="Cohen D."/>
            <person name="Courty P.E."/>
            <person name="Coutinho P.M."/>
            <person name="Delaruelle C."/>
            <person name="Detter J.C."/>
            <person name="Deveau A."/>
            <person name="DiFazio S."/>
            <person name="Duplessis S."/>
            <person name="Fraissinet-Tachet L."/>
            <person name="Lucic E."/>
            <person name="Frey-Klett P."/>
            <person name="Fourrey C."/>
            <person name="Feussner I."/>
            <person name="Gay G."/>
            <person name="Grimwood J."/>
            <person name="Hoegger P.J."/>
            <person name="Jain P."/>
            <person name="Kilaru S."/>
            <person name="Labbe J."/>
            <person name="Lin Y.C."/>
            <person name="Legue V."/>
            <person name="Le Tacon F."/>
            <person name="Marmeisse R."/>
            <person name="Melayah D."/>
            <person name="Montanini B."/>
            <person name="Muratet M."/>
            <person name="Nehls U."/>
            <person name="Niculita-Hirzel H."/>
            <person name="Oudot-Le Secq M.P."/>
            <person name="Peter M."/>
            <person name="Quesneville H."/>
            <person name="Rajashekar B."/>
            <person name="Reich M."/>
            <person name="Rouhier N."/>
            <person name="Schmutz J."/>
            <person name="Yin T."/>
            <person name="Chalot M."/>
            <person name="Henrissat B."/>
            <person name="Kuees U."/>
            <person name="Lucas S."/>
            <person name="Van de Peer Y."/>
            <person name="Podila G.K."/>
            <person name="Polle A."/>
            <person name="Pukkila P.J."/>
            <person name="Richardson P.M."/>
            <person name="Rouze P."/>
            <person name="Sanders I.R."/>
            <person name="Stajich J.E."/>
            <person name="Tunlid A."/>
            <person name="Tuskan G."/>
            <person name="Grigoriev I.V."/>
        </authorList>
    </citation>
    <scope>NUCLEOTIDE SEQUENCE [LARGE SCALE GENOMIC DNA]</scope>
    <source>
        <strain evidence="3">S238N-H82 / ATCC MYA-4686</strain>
    </source>
</reference>
<dbReference type="Proteomes" id="UP000001194">
    <property type="component" value="Unassembled WGS sequence"/>
</dbReference>
<keyword evidence="1" id="KW-0472">Membrane</keyword>
<name>B0CW55_LACBS</name>
<dbReference type="EMBL" id="DS547093">
    <property type="protein sequence ID" value="EDR13452.1"/>
    <property type="molecule type" value="Genomic_DNA"/>
</dbReference>
<proteinExistence type="predicted"/>
<dbReference type="InParanoid" id="B0CW55"/>
<sequence length="74" mass="8557">MCTDHVHHAPTLSIIVNKNAHKPCIWYLNIVNNNQVNSTSTLSRTIYITWIFFLFFLAIFALITILGNMHRPCI</sequence>
<dbReference type="KEGG" id="lbc:LACBIDRAFT_308386"/>
<evidence type="ECO:0000256" key="1">
    <source>
        <dbReference type="SAM" id="Phobius"/>
    </source>
</evidence>
<organism evidence="3">
    <name type="scientific">Laccaria bicolor (strain S238N-H82 / ATCC MYA-4686)</name>
    <name type="common">Bicoloured deceiver</name>
    <name type="synonym">Laccaria laccata var. bicolor</name>
    <dbReference type="NCBI Taxonomy" id="486041"/>
    <lineage>
        <taxon>Eukaryota</taxon>
        <taxon>Fungi</taxon>
        <taxon>Dikarya</taxon>
        <taxon>Basidiomycota</taxon>
        <taxon>Agaricomycotina</taxon>
        <taxon>Agaricomycetes</taxon>
        <taxon>Agaricomycetidae</taxon>
        <taxon>Agaricales</taxon>
        <taxon>Agaricineae</taxon>
        <taxon>Hydnangiaceae</taxon>
        <taxon>Laccaria</taxon>
    </lineage>
</organism>
<dbReference type="OrthoDB" id="3105089at2759"/>
<accession>B0CW55</accession>
<dbReference type="HOGENOM" id="CLU_169367_0_0_1"/>
<keyword evidence="3" id="KW-1185">Reference proteome</keyword>